<dbReference type="AlphaFoldDB" id="X1E9K5"/>
<organism evidence="1">
    <name type="scientific">marine sediment metagenome</name>
    <dbReference type="NCBI Taxonomy" id="412755"/>
    <lineage>
        <taxon>unclassified sequences</taxon>
        <taxon>metagenomes</taxon>
        <taxon>ecological metagenomes</taxon>
    </lineage>
</organism>
<dbReference type="EMBL" id="BART01031736">
    <property type="protein sequence ID" value="GAH17035.1"/>
    <property type="molecule type" value="Genomic_DNA"/>
</dbReference>
<gene>
    <name evidence="1" type="ORF">S01H4_55055</name>
</gene>
<proteinExistence type="predicted"/>
<evidence type="ECO:0000313" key="1">
    <source>
        <dbReference type="EMBL" id="GAH17035.1"/>
    </source>
</evidence>
<comment type="caution">
    <text evidence="1">The sequence shown here is derived from an EMBL/GenBank/DDBJ whole genome shotgun (WGS) entry which is preliminary data.</text>
</comment>
<sequence length="83" mass="9448">MKKKRKNKCYDILYCDPITAFKDPGCTHKDTVPYDMQIKKATQRSKERATAVKYICTNCGRISQWGRTSHHTAGGGFESSVIF</sequence>
<reference evidence="1" key="1">
    <citation type="journal article" date="2014" name="Front. Microbiol.">
        <title>High frequency of phylogenetically diverse reductive dehalogenase-homologous genes in deep subseafloor sedimentary metagenomes.</title>
        <authorList>
            <person name="Kawai M."/>
            <person name="Futagami T."/>
            <person name="Toyoda A."/>
            <person name="Takaki Y."/>
            <person name="Nishi S."/>
            <person name="Hori S."/>
            <person name="Arai W."/>
            <person name="Tsubouchi T."/>
            <person name="Morono Y."/>
            <person name="Uchiyama I."/>
            <person name="Ito T."/>
            <person name="Fujiyama A."/>
            <person name="Inagaki F."/>
            <person name="Takami H."/>
        </authorList>
    </citation>
    <scope>NUCLEOTIDE SEQUENCE</scope>
    <source>
        <strain evidence="1">Expedition CK06-06</strain>
    </source>
</reference>
<name>X1E9K5_9ZZZZ</name>
<protein>
    <submittedName>
        <fullName evidence="1">Uncharacterized protein</fullName>
    </submittedName>
</protein>
<accession>X1E9K5</accession>